<dbReference type="OrthoDB" id="3235815at2759"/>
<gene>
    <name evidence="1" type="ORF">SISSUDRAFT_215352</name>
</gene>
<evidence type="ECO:0000313" key="2">
    <source>
        <dbReference type="Proteomes" id="UP000076798"/>
    </source>
</evidence>
<protein>
    <submittedName>
        <fullName evidence="1">Uncharacterized protein</fullName>
    </submittedName>
</protein>
<reference evidence="1 2" key="1">
    <citation type="journal article" date="2016" name="Mol. Biol. Evol.">
        <title>Comparative Genomics of Early-Diverging Mushroom-Forming Fungi Provides Insights into the Origins of Lignocellulose Decay Capabilities.</title>
        <authorList>
            <person name="Nagy L.G."/>
            <person name="Riley R."/>
            <person name="Tritt A."/>
            <person name="Adam C."/>
            <person name="Daum C."/>
            <person name="Floudas D."/>
            <person name="Sun H."/>
            <person name="Yadav J.S."/>
            <person name="Pangilinan J."/>
            <person name="Larsson K.H."/>
            <person name="Matsuura K."/>
            <person name="Barry K."/>
            <person name="Labutti K."/>
            <person name="Kuo R."/>
            <person name="Ohm R.A."/>
            <person name="Bhattacharya S.S."/>
            <person name="Shirouzu T."/>
            <person name="Yoshinaga Y."/>
            <person name="Martin F.M."/>
            <person name="Grigoriev I.V."/>
            <person name="Hibbett D.S."/>
        </authorList>
    </citation>
    <scope>NUCLEOTIDE SEQUENCE [LARGE SCALE GENOMIC DNA]</scope>
    <source>
        <strain evidence="1 2">HHB10207 ss-3</strain>
    </source>
</reference>
<dbReference type="Proteomes" id="UP000076798">
    <property type="component" value="Unassembled WGS sequence"/>
</dbReference>
<name>A0A166A706_9AGAM</name>
<sequence length="155" mass="17737">MQVSSFSFRARTCSLEMLNCNWRTEGANSLLRKLGSRLMEEKNHLINAFSGAIADISERSNLYTQIARLPEELVLRIFTQASDEWQKIRALGPIFPYIVDHPPSFSQWTNVLKVCRSWHNTVISFSPAWGSIDMSWPSEAIETHLRLSKSAPLRV</sequence>
<organism evidence="1 2">
    <name type="scientific">Sistotremastrum suecicum HHB10207 ss-3</name>
    <dbReference type="NCBI Taxonomy" id="1314776"/>
    <lineage>
        <taxon>Eukaryota</taxon>
        <taxon>Fungi</taxon>
        <taxon>Dikarya</taxon>
        <taxon>Basidiomycota</taxon>
        <taxon>Agaricomycotina</taxon>
        <taxon>Agaricomycetes</taxon>
        <taxon>Sistotremastrales</taxon>
        <taxon>Sistotremastraceae</taxon>
        <taxon>Sistotremastrum</taxon>
    </lineage>
</organism>
<dbReference type="EMBL" id="KV428155">
    <property type="protein sequence ID" value="KZT35026.1"/>
    <property type="molecule type" value="Genomic_DNA"/>
</dbReference>
<dbReference type="AlphaFoldDB" id="A0A166A706"/>
<proteinExistence type="predicted"/>
<keyword evidence="2" id="KW-1185">Reference proteome</keyword>
<evidence type="ECO:0000313" key="1">
    <source>
        <dbReference type="EMBL" id="KZT35026.1"/>
    </source>
</evidence>
<accession>A0A166A706</accession>